<proteinExistence type="predicted"/>
<gene>
    <name evidence="4" type="primary">LOC116193678</name>
</gene>
<organism evidence="3 4">
    <name type="scientific">Punica granatum</name>
    <name type="common">Pomegranate</name>
    <dbReference type="NCBI Taxonomy" id="22663"/>
    <lineage>
        <taxon>Eukaryota</taxon>
        <taxon>Viridiplantae</taxon>
        <taxon>Streptophyta</taxon>
        <taxon>Embryophyta</taxon>
        <taxon>Tracheophyta</taxon>
        <taxon>Spermatophyta</taxon>
        <taxon>Magnoliopsida</taxon>
        <taxon>eudicotyledons</taxon>
        <taxon>Gunneridae</taxon>
        <taxon>Pentapetalae</taxon>
        <taxon>rosids</taxon>
        <taxon>malvids</taxon>
        <taxon>Myrtales</taxon>
        <taxon>Lythraceae</taxon>
        <taxon>Punica</taxon>
    </lineage>
</organism>
<evidence type="ECO:0000256" key="1">
    <source>
        <dbReference type="SAM" id="MobiDB-lite"/>
    </source>
</evidence>
<protein>
    <submittedName>
        <fullName evidence="4">Probable protein phosphatase 2C 22</fullName>
    </submittedName>
</protein>
<dbReference type="Proteomes" id="UP000515151">
    <property type="component" value="Chromosome 2"/>
</dbReference>
<dbReference type="Pfam" id="PF06424">
    <property type="entry name" value="PRP1_N"/>
    <property type="match status" value="1"/>
</dbReference>
<dbReference type="InterPro" id="IPR010491">
    <property type="entry name" value="PRP1_N"/>
</dbReference>
<evidence type="ECO:0000313" key="4">
    <source>
        <dbReference type="RefSeq" id="XP_031378280.1"/>
    </source>
</evidence>
<accession>A0A6P8C682</accession>
<dbReference type="GO" id="GO:0004722">
    <property type="term" value="F:protein serine/threonine phosphatase activity"/>
    <property type="evidence" value="ECO:0007669"/>
    <property type="project" value="InterPro"/>
</dbReference>
<reference evidence="3" key="1">
    <citation type="journal article" date="2020" name="Plant Biotechnol. J.">
        <title>The pomegranate (Punica granatum L.) draft genome dissects genetic divergence between soft- and hard-seeded cultivars.</title>
        <authorList>
            <person name="Luo X."/>
            <person name="Li H."/>
            <person name="Wu Z."/>
            <person name="Yao W."/>
            <person name="Zhao P."/>
            <person name="Cao D."/>
            <person name="Yu H."/>
            <person name="Li K."/>
            <person name="Poudel K."/>
            <person name="Zhao D."/>
            <person name="Zhang F."/>
            <person name="Xia X."/>
            <person name="Chen L."/>
            <person name="Wang Q."/>
            <person name="Jing D."/>
            <person name="Cao S."/>
        </authorList>
    </citation>
    <scope>NUCLEOTIDE SEQUENCE [LARGE SCALE GENOMIC DNA]</scope>
    <source>
        <strain evidence="3">cv. Tunisia</strain>
    </source>
</reference>
<dbReference type="InterPro" id="IPR036457">
    <property type="entry name" value="PPM-type-like_dom_sf"/>
</dbReference>
<dbReference type="GO" id="GO:0000398">
    <property type="term" value="P:mRNA splicing, via spliceosome"/>
    <property type="evidence" value="ECO:0007669"/>
    <property type="project" value="InterPro"/>
</dbReference>
<dbReference type="RefSeq" id="XP_031378280.1">
    <property type="nucleotide sequence ID" value="XM_031522420.1"/>
</dbReference>
<name>A0A6P8C682_PUNGR</name>
<evidence type="ECO:0000313" key="3">
    <source>
        <dbReference type="Proteomes" id="UP000515151"/>
    </source>
</evidence>
<dbReference type="CDD" id="cd00143">
    <property type="entry name" value="PP2Cc"/>
    <property type="match status" value="1"/>
</dbReference>
<dbReference type="SUPFAM" id="SSF81606">
    <property type="entry name" value="PP2C-like"/>
    <property type="match status" value="1"/>
</dbReference>
<feature type="region of interest" description="Disordered" evidence="1">
    <location>
        <begin position="43"/>
        <end position="74"/>
    </location>
</feature>
<dbReference type="InterPro" id="IPR015655">
    <property type="entry name" value="PP2C"/>
</dbReference>
<evidence type="ECO:0000259" key="2">
    <source>
        <dbReference type="PROSITE" id="PS51746"/>
    </source>
</evidence>
<feature type="compositionally biased region" description="Acidic residues" evidence="1">
    <location>
        <begin position="51"/>
        <end position="67"/>
    </location>
</feature>
<dbReference type="OrthoDB" id="1719681at2759"/>
<dbReference type="Pfam" id="PF00481">
    <property type="entry name" value="PP2C"/>
    <property type="match status" value="1"/>
</dbReference>
<dbReference type="Gene3D" id="3.60.40.10">
    <property type="entry name" value="PPM-type phosphatase domain"/>
    <property type="match status" value="1"/>
</dbReference>
<dbReference type="SMART" id="SM00332">
    <property type="entry name" value="PP2Cc"/>
    <property type="match status" value="1"/>
</dbReference>
<feature type="domain" description="PPM-type phosphatase" evidence="2">
    <location>
        <begin position="160"/>
        <end position="348"/>
    </location>
</feature>
<keyword evidence="3" id="KW-1185">Reference proteome</keyword>
<dbReference type="PANTHER" id="PTHR13832:SF790">
    <property type="entry name" value="PROTEIN PHOSPHATASE 2C 22-RELATED"/>
    <property type="match status" value="1"/>
</dbReference>
<dbReference type="PROSITE" id="PS51746">
    <property type="entry name" value="PPM_2"/>
    <property type="match status" value="1"/>
</dbReference>
<reference evidence="4" key="2">
    <citation type="submission" date="2025-08" db="UniProtKB">
        <authorList>
            <consortium name="RefSeq"/>
        </authorList>
    </citation>
    <scope>IDENTIFICATION</scope>
    <source>
        <tissue evidence="4">Leaf</tissue>
    </source>
</reference>
<dbReference type="InterPro" id="IPR001932">
    <property type="entry name" value="PPM-type_phosphatase-like_dom"/>
</dbReference>
<dbReference type="AlphaFoldDB" id="A0A6P8C682"/>
<dbReference type="PANTHER" id="PTHR13832">
    <property type="entry name" value="PROTEIN PHOSPHATASE 2C"/>
    <property type="match status" value="1"/>
</dbReference>
<dbReference type="GeneID" id="116193678"/>
<sequence length="348" mass="39811">MPPQRTTNQYRVVEEDELYRRIEHIIGDANLFSEEDLSDDVFFVAGGDREPEFDEEKEGDEGDDKDNDENRKFDEFEGNDVGLFTFAEYDEDDKDADAVWEAIDKRMDSRRKDRREVRLKREIEKYRSSNQQMRTRMSDVFIKPITAVEYFESGFFSIIRSRAWADIGFRSSMEDMYVCVDNFAHDYGFKNLSGGPIAFNGVFNGHRGKHTADFAYCHLLRIILEDKEFPHEIEKVISSTFLQTDAAFAEACSLDAALTSRTTALAATIMGRLLVVANAGDCRAVLCRRGKAIEMSRDHKPVCAKERKQIGAFGGYAYDEYLNGQLNVILSLGCNFIYQLLGRIISTQ</sequence>